<dbReference type="Proteomes" id="UP000528555">
    <property type="component" value="Unassembled WGS sequence"/>
</dbReference>
<proteinExistence type="predicted"/>
<feature type="region of interest" description="Disordered" evidence="1">
    <location>
        <begin position="274"/>
        <end position="294"/>
    </location>
</feature>
<protein>
    <submittedName>
        <fullName evidence="3">Uncharacterized protein</fullName>
    </submittedName>
</protein>
<dbReference type="Pfam" id="PF18937">
    <property type="entry name" value="DUF5685"/>
    <property type="match status" value="1"/>
</dbReference>
<dbReference type="EMBL" id="JAAIUO010000006">
    <property type="protein sequence ID" value="NSK15175.1"/>
    <property type="molecule type" value="Genomic_DNA"/>
</dbReference>
<reference evidence="4 5" key="1">
    <citation type="journal article" date="2020" name="Cell Host Microbe">
        <title>Functional and Genomic Variation between Human-Derived Isolates of Lachnospiraceae Reveals Inter- and Intra-Species Diversity.</title>
        <authorList>
            <person name="Sorbara M.T."/>
            <person name="Littmann E.R."/>
            <person name="Fontana E."/>
            <person name="Moody T.U."/>
            <person name="Kohout C.E."/>
            <person name="Gjonbalaj M."/>
            <person name="Eaton V."/>
            <person name="Seok R."/>
            <person name="Leiner I.M."/>
            <person name="Pamer E.G."/>
        </authorList>
    </citation>
    <scope>NUCLEOTIDE SEQUENCE [LARGE SCALE GENOMIC DNA]</scope>
    <source>
        <strain evidence="3 4">MSK.17.11</strain>
        <strain evidence="2 5">MSK.17.38</strain>
    </source>
</reference>
<dbReference type="EMBL" id="JAAITX010000006">
    <property type="protein sequence ID" value="NVH58948.1"/>
    <property type="molecule type" value="Genomic_DNA"/>
</dbReference>
<evidence type="ECO:0000313" key="3">
    <source>
        <dbReference type="EMBL" id="NVH58948.1"/>
    </source>
</evidence>
<dbReference type="OrthoDB" id="1722540at2"/>
<comment type="caution">
    <text evidence="3">The sequence shown here is derived from an EMBL/GenBank/DDBJ whole genome shotgun (WGS) entry which is preliminary data.</text>
</comment>
<evidence type="ECO:0000313" key="4">
    <source>
        <dbReference type="Proteomes" id="UP000528555"/>
    </source>
</evidence>
<dbReference type="InterPro" id="IPR043740">
    <property type="entry name" value="DUF5685"/>
</dbReference>
<organism evidence="3 4">
    <name type="scientific">Dorea phocaeensis</name>
    <dbReference type="NCBI Taxonomy" id="2040291"/>
    <lineage>
        <taxon>Bacteria</taxon>
        <taxon>Bacillati</taxon>
        <taxon>Bacillota</taxon>
        <taxon>Clostridia</taxon>
        <taxon>Lachnospirales</taxon>
        <taxon>Lachnospiraceae</taxon>
        <taxon>Dorea</taxon>
    </lineage>
</organism>
<evidence type="ECO:0000313" key="2">
    <source>
        <dbReference type="EMBL" id="NSK15175.1"/>
    </source>
</evidence>
<accession>A0A850HIJ0</accession>
<dbReference type="Proteomes" id="UP000701680">
    <property type="component" value="Unassembled WGS sequence"/>
</dbReference>
<evidence type="ECO:0000313" key="5">
    <source>
        <dbReference type="Proteomes" id="UP000701680"/>
    </source>
</evidence>
<gene>
    <name evidence="3" type="ORF">G5A66_09885</name>
    <name evidence="2" type="ORF">G5A75_09910</name>
</gene>
<dbReference type="AlphaFoldDB" id="A0A850HIJ0"/>
<keyword evidence="4" id="KW-1185">Reference proteome</keyword>
<name>A0A850HIJ0_9FIRM</name>
<evidence type="ECO:0000256" key="1">
    <source>
        <dbReference type="SAM" id="MobiDB-lite"/>
    </source>
</evidence>
<sequence>MFGYIAINKAEMKFKDFDMYQSYYCGLCKQLKECYGKRGQMTLSYDMTFLVVLLTGLYEPDTRLDTISCIAHPLEKHAARTNLYTDYAAAINMILCYYKCKDDWEDEHKLKSRAAAKVLSPCIREIEQKYPQKVAVVTQNLQEISRLEKQNEQSIDRMAGLFGNIMAECFVYQKDEWEPYLRKIGFFLGKFIYLMDAYEDVEDDLASGNYNPLKNDFQNNKNFAEDCRTLLTLMMSECSRSFEKLPILLHAEILRNILYSGVWCRYTAVTAKRKKQQEEAANPSSATKNQNTGE</sequence>
<dbReference type="RefSeq" id="WP_101695873.1">
    <property type="nucleotide sequence ID" value="NZ_JAAITX010000006.1"/>
</dbReference>
<reference evidence="3" key="2">
    <citation type="submission" date="2020-02" db="EMBL/GenBank/DDBJ databases">
        <authorList>
            <person name="Littmann E."/>
            <person name="Sorbara M."/>
        </authorList>
    </citation>
    <scope>NUCLEOTIDE SEQUENCE</scope>
    <source>
        <strain evidence="3">MSK.17.11</strain>
        <strain evidence="2">MSK.17.38</strain>
    </source>
</reference>
<feature type="compositionally biased region" description="Polar residues" evidence="1">
    <location>
        <begin position="282"/>
        <end position="294"/>
    </location>
</feature>